<evidence type="ECO:0000313" key="1">
    <source>
        <dbReference type="EMBL" id="KAK0622042.1"/>
    </source>
</evidence>
<accession>A0AA40C1Z4</accession>
<name>A0AA40C1Z4_9PEZI</name>
<dbReference type="EMBL" id="JAULSR010000004">
    <property type="protein sequence ID" value="KAK0622042.1"/>
    <property type="molecule type" value="Genomic_DNA"/>
</dbReference>
<evidence type="ECO:0000313" key="2">
    <source>
        <dbReference type="Proteomes" id="UP001174934"/>
    </source>
</evidence>
<comment type="caution">
    <text evidence="1">The sequence shown here is derived from an EMBL/GenBank/DDBJ whole genome shotgun (WGS) entry which is preliminary data.</text>
</comment>
<proteinExistence type="predicted"/>
<keyword evidence="2" id="KW-1185">Reference proteome</keyword>
<reference evidence="1" key="1">
    <citation type="submission" date="2023-06" db="EMBL/GenBank/DDBJ databases">
        <title>Genome-scale phylogeny and comparative genomics of the fungal order Sordariales.</title>
        <authorList>
            <consortium name="Lawrence Berkeley National Laboratory"/>
            <person name="Hensen N."/>
            <person name="Bonometti L."/>
            <person name="Westerberg I."/>
            <person name="Brannstrom I.O."/>
            <person name="Guillou S."/>
            <person name="Cros-Aarteil S."/>
            <person name="Calhoun S."/>
            <person name="Haridas S."/>
            <person name="Kuo A."/>
            <person name="Mondo S."/>
            <person name="Pangilinan J."/>
            <person name="Riley R."/>
            <person name="LaButti K."/>
            <person name="Andreopoulos B."/>
            <person name="Lipzen A."/>
            <person name="Chen C."/>
            <person name="Yanf M."/>
            <person name="Daum C."/>
            <person name="Ng V."/>
            <person name="Clum A."/>
            <person name="Steindorff A."/>
            <person name="Ohm R."/>
            <person name="Martin F."/>
            <person name="Silar P."/>
            <person name="Natvig D."/>
            <person name="Lalanne C."/>
            <person name="Gautier V."/>
            <person name="Ament-velasquez S.L."/>
            <person name="Kruys A."/>
            <person name="Hutchinson M.I."/>
            <person name="Powell A.J."/>
            <person name="Barry K."/>
            <person name="Miller A.N."/>
            <person name="Grigoriev I.V."/>
            <person name="Debuchy R."/>
            <person name="Gladieux P."/>
            <person name="Thoren M.H."/>
            <person name="Johannesson H."/>
        </authorList>
    </citation>
    <scope>NUCLEOTIDE SEQUENCE</scope>
    <source>
        <strain evidence="1">SMH3391-2</strain>
    </source>
</reference>
<dbReference type="Proteomes" id="UP001174934">
    <property type="component" value="Unassembled WGS sequence"/>
</dbReference>
<protein>
    <submittedName>
        <fullName evidence="1">Uncharacterized protein</fullName>
    </submittedName>
</protein>
<dbReference type="AlphaFoldDB" id="A0AA40C1Z4"/>
<organism evidence="1 2">
    <name type="scientific">Bombardia bombarda</name>
    <dbReference type="NCBI Taxonomy" id="252184"/>
    <lineage>
        <taxon>Eukaryota</taxon>
        <taxon>Fungi</taxon>
        <taxon>Dikarya</taxon>
        <taxon>Ascomycota</taxon>
        <taxon>Pezizomycotina</taxon>
        <taxon>Sordariomycetes</taxon>
        <taxon>Sordariomycetidae</taxon>
        <taxon>Sordariales</taxon>
        <taxon>Lasiosphaeriaceae</taxon>
        <taxon>Bombardia</taxon>
    </lineage>
</organism>
<gene>
    <name evidence="1" type="ORF">B0T17DRAFT_535726</name>
</gene>
<sequence>MSREQTLQAFDLGSDLRRRGLVVGGIPVEHLLDISRPDQQVLVSALTSWLA</sequence>